<dbReference type="InterPro" id="IPR000160">
    <property type="entry name" value="GGDEF_dom"/>
</dbReference>
<evidence type="ECO:0000313" key="3">
    <source>
        <dbReference type="EMBL" id="NKZ39786.1"/>
    </source>
</evidence>
<protein>
    <submittedName>
        <fullName evidence="3">GGDEF domain-containing protein</fullName>
    </submittedName>
</protein>
<proteinExistence type="predicted"/>
<accession>A0A846ZP35</accession>
<comment type="caution">
    <text evidence="3">The sequence shown here is derived from an EMBL/GenBank/DDBJ whole genome shotgun (WGS) entry which is preliminary data.</text>
</comment>
<dbReference type="PANTHER" id="PTHR46663">
    <property type="entry name" value="DIGUANYLATE CYCLASE DGCT-RELATED"/>
    <property type="match status" value="1"/>
</dbReference>
<feature type="domain" description="GGDEF" evidence="2">
    <location>
        <begin position="290"/>
        <end position="420"/>
    </location>
</feature>
<sequence>MNFTVLPDFLAIGGLVAAFWSLLKRTQQTRLRYWLVGWVLILIHIAAQFVSQNVPAVAESASAISVVMLLLTSLAFIWAGNDMRRDAGSHDLPLTLLSSIPDALFYVGLIYGVEQGALYYVLTAAGLASSLWVFCSGRRLDDRTERRMRGAILVLVYAVQAVLLYLDQGGMALNWSLFWHYLAAAVFFRMASDQPGVGVRFTTLSFLAWSLAFPVSVVIRIFWPHLHVEHEVWNLPKFLVATGLIFTLLEEQMNKAEHASLHDALTDLPNRRLFLRYLLQAVRESRERKSKLAVLVIDLNGFKQVNDLHGHAVGDLLLQGITQRFAACMRKRDMLARLGGDEFAVILTDLPNRDAAARVAEKLQDVLKTPIEVESFSLQASASIGVSVYPDDGDDVSRLYASADRDMYTHKHAVQPSGDA</sequence>
<dbReference type="PROSITE" id="PS50887">
    <property type="entry name" value="GGDEF"/>
    <property type="match status" value="1"/>
</dbReference>
<dbReference type="EMBL" id="JAAZQD010000005">
    <property type="protein sequence ID" value="NKZ39786.1"/>
    <property type="molecule type" value="Genomic_DNA"/>
</dbReference>
<feature type="transmembrane region" description="Helical" evidence="1">
    <location>
        <begin position="6"/>
        <end position="23"/>
    </location>
</feature>
<reference evidence="3 4" key="1">
    <citation type="journal article" date="2017" name="Int. J. Syst. Evol. Microbiol.">
        <title>Oleiagrimonas citrea sp. nov., a marine bacterium isolated from tidal flat sediment and emended description of the genus Oleiagrimonas Fang et al. 2015 and Oleiagrimonas soli.</title>
        <authorList>
            <person name="Yang S.H."/>
            <person name="Seo H.S."/>
            <person name="Seong C.N."/>
            <person name="Kwon K.K."/>
        </authorList>
    </citation>
    <scope>NUCLEOTIDE SEQUENCE [LARGE SCALE GENOMIC DNA]</scope>
    <source>
        <strain evidence="3 4">MEBiC09124</strain>
    </source>
</reference>
<dbReference type="CDD" id="cd01949">
    <property type="entry name" value="GGDEF"/>
    <property type="match status" value="1"/>
</dbReference>
<feature type="transmembrane region" description="Helical" evidence="1">
    <location>
        <begin position="204"/>
        <end position="226"/>
    </location>
</feature>
<dbReference type="SMART" id="SM00267">
    <property type="entry name" value="GGDEF"/>
    <property type="match status" value="1"/>
</dbReference>
<dbReference type="Pfam" id="PF00990">
    <property type="entry name" value="GGDEF"/>
    <property type="match status" value="1"/>
</dbReference>
<feature type="transmembrane region" description="Helical" evidence="1">
    <location>
        <begin position="172"/>
        <end position="192"/>
    </location>
</feature>
<evidence type="ECO:0000259" key="2">
    <source>
        <dbReference type="PROSITE" id="PS50887"/>
    </source>
</evidence>
<feature type="transmembrane region" description="Helical" evidence="1">
    <location>
        <begin position="92"/>
        <end position="111"/>
    </location>
</feature>
<organism evidence="3 4">
    <name type="scientific">Oleiagrimonas citrea</name>
    <dbReference type="NCBI Taxonomy" id="1665687"/>
    <lineage>
        <taxon>Bacteria</taxon>
        <taxon>Pseudomonadati</taxon>
        <taxon>Pseudomonadota</taxon>
        <taxon>Gammaproteobacteria</taxon>
        <taxon>Lysobacterales</taxon>
        <taxon>Rhodanobacteraceae</taxon>
        <taxon>Oleiagrimonas</taxon>
    </lineage>
</organism>
<keyword evidence="1" id="KW-1133">Transmembrane helix</keyword>
<dbReference type="InterPro" id="IPR052163">
    <property type="entry name" value="DGC-Regulatory_Protein"/>
</dbReference>
<dbReference type="NCBIfam" id="TIGR00254">
    <property type="entry name" value="GGDEF"/>
    <property type="match status" value="1"/>
</dbReference>
<evidence type="ECO:0000313" key="4">
    <source>
        <dbReference type="Proteomes" id="UP000541636"/>
    </source>
</evidence>
<keyword evidence="4" id="KW-1185">Reference proteome</keyword>
<dbReference type="RefSeq" id="WP_168609691.1">
    <property type="nucleotide sequence ID" value="NZ_JAAZQD010000005.1"/>
</dbReference>
<gene>
    <name evidence="3" type="ORF">HF690_12590</name>
</gene>
<name>A0A846ZP35_9GAMM</name>
<dbReference type="SUPFAM" id="SSF55073">
    <property type="entry name" value="Nucleotide cyclase"/>
    <property type="match status" value="1"/>
</dbReference>
<evidence type="ECO:0000256" key="1">
    <source>
        <dbReference type="SAM" id="Phobius"/>
    </source>
</evidence>
<dbReference type="InterPro" id="IPR043128">
    <property type="entry name" value="Rev_trsase/Diguanyl_cyclase"/>
</dbReference>
<feature type="transmembrane region" description="Helical" evidence="1">
    <location>
        <begin position="60"/>
        <end position="80"/>
    </location>
</feature>
<dbReference type="PANTHER" id="PTHR46663:SF2">
    <property type="entry name" value="GGDEF DOMAIN-CONTAINING PROTEIN"/>
    <property type="match status" value="1"/>
</dbReference>
<feature type="transmembrane region" description="Helical" evidence="1">
    <location>
        <begin position="147"/>
        <end position="166"/>
    </location>
</feature>
<keyword evidence="1" id="KW-0812">Transmembrane</keyword>
<feature type="transmembrane region" description="Helical" evidence="1">
    <location>
        <begin position="117"/>
        <end position="135"/>
    </location>
</feature>
<dbReference type="Proteomes" id="UP000541636">
    <property type="component" value="Unassembled WGS sequence"/>
</dbReference>
<feature type="transmembrane region" description="Helical" evidence="1">
    <location>
        <begin position="35"/>
        <end position="54"/>
    </location>
</feature>
<dbReference type="AlphaFoldDB" id="A0A846ZP35"/>
<dbReference type="InterPro" id="IPR029787">
    <property type="entry name" value="Nucleotide_cyclase"/>
</dbReference>
<keyword evidence="1" id="KW-0472">Membrane</keyword>
<dbReference type="Gene3D" id="3.30.70.270">
    <property type="match status" value="1"/>
</dbReference>